<name>A0AAW2K0Q6_9LAMI</name>
<proteinExistence type="predicted"/>
<organism evidence="1">
    <name type="scientific">Sesamum angustifolium</name>
    <dbReference type="NCBI Taxonomy" id="2727405"/>
    <lineage>
        <taxon>Eukaryota</taxon>
        <taxon>Viridiplantae</taxon>
        <taxon>Streptophyta</taxon>
        <taxon>Embryophyta</taxon>
        <taxon>Tracheophyta</taxon>
        <taxon>Spermatophyta</taxon>
        <taxon>Magnoliopsida</taxon>
        <taxon>eudicotyledons</taxon>
        <taxon>Gunneridae</taxon>
        <taxon>Pentapetalae</taxon>
        <taxon>asterids</taxon>
        <taxon>lamiids</taxon>
        <taxon>Lamiales</taxon>
        <taxon>Pedaliaceae</taxon>
        <taxon>Sesamum</taxon>
    </lineage>
</organism>
<reference evidence="1" key="1">
    <citation type="submission" date="2020-06" db="EMBL/GenBank/DDBJ databases">
        <authorList>
            <person name="Li T."/>
            <person name="Hu X."/>
            <person name="Zhang T."/>
            <person name="Song X."/>
            <person name="Zhang H."/>
            <person name="Dai N."/>
            <person name="Sheng W."/>
            <person name="Hou X."/>
            <person name="Wei L."/>
        </authorList>
    </citation>
    <scope>NUCLEOTIDE SEQUENCE</scope>
    <source>
        <strain evidence="1">G01</strain>
        <tissue evidence="1">Leaf</tissue>
    </source>
</reference>
<evidence type="ECO:0000313" key="1">
    <source>
        <dbReference type="EMBL" id="KAL0300210.1"/>
    </source>
</evidence>
<accession>A0AAW2K0Q6</accession>
<comment type="caution">
    <text evidence="1">The sequence shown here is derived from an EMBL/GenBank/DDBJ whole genome shotgun (WGS) entry which is preliminary data.</text>
</comment>
<reference evidence="1" key="2">
    <citation type="journal article" date="2024" name="Plant">
        <title>Genomic evolution and insights into agronomic trait innovations of Sesamum species.</title>
        <authorList>
            <person name="Miao H."/>
            <person name="Wang L."/>
            <person name="Qu L."/>
            <person name="Liu H."/>
            <person name="Sun Y."/>
            <person name="Le M."/>
            <person name="Wang Q."/>
            <person name="Wei S."/>
            <person name="Zheng Y."/>
            <person name="Lin W."/>
            <person name="Duan Y."/>
            <person name="Cao H."/>
            <person name="Xiong S."/>
            <person name="Wang X."/>
            <person name="Wei L."/>
            <person name="Li C."/>
            <person name="Ma Q."/>
            <person name="Ju M."/>
            <person name="Zhao R."/>
            <person name="Li G."/>
            <person name="Mu C."/>
            <person name="Tian Q."/>
            <person name="Mei H."/>
            <person name="Zhang T."/>
            <person name="Gao T."/>
            <person name="Zhang H."/>
        </authorList>
    </citation>
    <scope>NUCLEOTIDE SEQUENCE</scope>
    <source>
        <strain evidence="1">G01</strain>
    </source>
</reference>
<sequence length="102" mass="11616">MQYGVVPVFPRLDEDGDIIGLWNINLEFCRKKTPSFQGFIVKKEMWYGFFCFVTITLGDQCNPLLFQSLINGYPVVDDPPSEDGDVRNKQLRPEGSIEVLGL</sequence>
<protein>
    <submittedName>
        <fullName evidence="1">Uncharacterized protein</fullName>
    </submittedName>
</protein>
<dbReference type="EMBL" id="JACGWK010000376">
    <property type="protein sequence ID" value="KAL0300210.1"/>
    <property type="molecule type" value="Genomic_DNA"/>
</dbReference>
<dbReference type="AlphaFoldDB" id="A0AAW2K0Q6"/>
<gene>
    <name evidence="1" type="ORF">Sangu_3133800</name>
</gene>